<evidence type="ECO:0000313" key="1">
    <source>
        <dbReference type="EMBL" id="VDD02949.1"/>
    </source>
</evidence>
<dbReference type="AlphaFoldDB" id="A0A3P6C4W0"/>
<name>A0A3P6C4W0_BRACM</name>
<accession>A0A3P6C4W0</accession>
<sequence>MVFSSPTPSSISHNYVLIQSTNSLTIDRFDCLFQFRHLHFSTKYNFPAYMLVTKDLKAPR</sequence>
<dbReference type="EMBL" id="LR031575">
    <property type="protein sequence ID" value="VDD02949.1"/>
    <property type="molecule type" value="Genomic_DNA"/>
</dbReference>
<protein>
    <submittedName>
        <fullName evidence="1">Uncharacterized protein</fullName>
    </submittedName>
</protein>
<organism evidence="1">
    <name type="scientific">Brassica campestris</name>
    <name type="common">Field mustard</name>
    <dbReference type="NCBI Taxonomy" id="3711"/>
    <lineage>
        <taxon>Eukaryota</taxon>
        <taxon>Viridiplantae</taxon>
        <taxon>Streptophyta</taxon>
        <taxon>Embryophyta</taxon>
        <taxon>Tracheophyta</taxon>
        <taxon>Spermatophyta</taxon>
        <taxon>Magnoliopsida</taxon>
        <taxon>eudicotyledons</taxon>
        <taxon>Gunneridae</taxon>
        <taxon>Pentapetalae</taxon>
        <taxon>rosids</taxon>
        <taxon>malvids</taxon>
        <taxon>Brassicales</taxon>
        <taxon>Brassicaceae</taxon>
        <taxon>Brassiceae</taxon>
        <taxon>Brassica</taxon>
    </lineage>
</organism>
<reference evidence="1" key="1">
    <citation type="submission" date="2018-11" db="EMBL/GenBank/DDBJ databases">
        <authorList>
            <consortium name="Genoscope - CEA"/>
            <person name="William W."/>
        </authorList>
    </citation>
    <scope>NUCLEOTIDE SEQUENCE</scope>
</reference>
<proteinExistence type="predicted"/>
<gene>
    <name evidence="1" type="ORF">BRAA08T32426Z</name>
</gene>